<accession>U9TI66</accession>
<organism evidence="1">
    <name type="scientific">Rhizophagus irregularis (strain DAOM 181602 / DAOM 197198 / MUCL 43194)</name>
    <name type="common">Arbuscular mycorrhizal fungus</name>
    <name type="synonym">Glomus intraradices</name>
    <dbReference type="NCBI Taxonomy" id="747089"/>
    <lineage>
        <taxon>Eukaryota</taxon>
        <taxon>Fungi</taxon>
        <taxon>Fungi incertae sedis</taxon>
        <taxon>Mucoromycota</taxon>
        <taxon>Glomeromycotina</taxon>
        <taxon>Glomeromycetes</taxon>
        <taxon>Glomerales</taxon>
        <taxon>Glomeraceae</taxon>
        <taxon>Rhizophagus</taxon>
    </lineage>
</organism>
<dbReference type="HOGENOM" id="CLU_2923822_0_0_1"/>
<protein>
    <submittedName>
        <fullName evidence="1">Uncharacterized protein</fullName>
    </submittedName>
</protein>
<evidence type="ECO:0000313" key="1">
    <source>
        <dbReference type="EMBL" id="ESA07869.1"/>
    </source>
</evidence>
<sequence>MYQFPEEKYPNLSISSIASKNIIELKVSYSCNSNPSLYQNLLLGSKLWNREFVISGGFGFY</sequence>
<proteinExistence type="predicted"/>
<reference evidence="1" key="1">
    <citation type="submission" date="2013-07" db="EMBL/GenBank/DDBJ databases">
        <title>The genome of an arbuscular mycorrhizal fungus provides insights into the evolution of the oldest plant symbiosis.</title>
        <authorList>
            <consortium name="DOE Joint Genome Institute"/>
            <person name="Tisserant E."/>
            <person name="Malbreil M."/>
            <person name="Kuo A."/>
            <person name="Kohler A."/>
            <person name="Symeonidi A."/>
            <person name="Balestrini R."/>
            <person name="Charron P."/>
            <person name="Duensing N."/>
            <person name="Frei-dit-Frey N."/>
            <person name="Gianinazzi-Pearson V."/>
            <person name="Gilbert B."/>
            <person name="Handa Y."/>
            <person name="Hijri M."/>
            <person name="Kaul R."/>
            <person name="Kawaguchi M."/>
            <person name="Krajinski F."/>
            <person name="Lammers P."/>
            <person name="Lapierre D."/>
            <person name="Masclaux F.G."/>
            <person name="Murat C."/>
            <person name="Morin E."/>
            <person name="Ndikumana S."/>
            <person name="Pagni M."/>
            <person name="Petitpierre D."/>
            <person name="Requena N."/>
            <person name="Rosikiewicz P."/>
            <person name="Riley R."/>
            <person name="Saito K."/>
            <person name="San Clemente H."/>
            <person name="Shapiro H."/>
            <person name="van Tuinen D."/>
            <person name="Becard G."/>
            <person name="Bonfante P."/>
            <person name="Paszkowski U."/>
            <person name="Shachar-Hill Y."/>
            <person name="Young J.P."/>
            <person name="Sanders I.R."/>
            <person name="Henrissat B."/>
            <person name="Rensing S.A."/>
            <person name="Grigoriev I.V."/>
            <person name="Corradi N."/>
            <person name="Roux C."/>
            <person name="Martin F."/>
        </authorList>
    </citation>
    <scope>NUCLEOTIDE SEQUENCE</scope>
    <source>
        <strain evidence="1">DAOM 197198</strain>
    </source>
</reference>
<name>U9TI66_RHIID</name>
<dbReference type="EMBL" id="KI289816">
    <property type="protein sequence ID" value="ESA07869.1"/>
    <property type="molecule type" value="Genomic_DNA"/>
</dbReference>
<dbReference type="AlphaFoldDB" id="U9TI66"/>
<gene>
    <name evidence="1" type="ORF">GLOINDRAFT_349319</name>
</gene>